<proteinExistence type="predicted"/>
<dbReference type="InterPro" id="IPR036855">
    <property type="entry name" value="Znf_CCCH_sf"/>
</dbReference>
<evidence type="ECO:0000256" key="4">
    <source>
        <dbReference type="ARBA" id="ARBA00022833"/>
    </source>
</evidence>
<dbReference type="SMART" id="SM00356">
    <property type="entry name" value="ZnF_C3H1"/>
    <property type="match status" value="2"/>
</dbReference>
<evidence type="ECO:0000256" key="1">
    <source>
        <dbReference type="ARBA" id="ARBA00022723"/>
    </source>
</evidence>
<dbReference type="AlphaFoldDB" id="A0ABD3SDY2"/>
<feature type="zinc finger region" description="C3H1-type" evidence="5">
    <location>
        <begin position="177"/>
        <end position="205"/>
    </location>
</feature>
<dbReference type="SUPFAM" id="SSF90229">
    <property type="entry name" value="CCCH zinc finger"/>
    <property type="match status" value="2"/>
</dbReference>
<dbReference type="InterPro" id="IPR045877">
    <property type="entry name" value="ZFP36-like"/>
</dbReference>
<feature type="domain" description="C3H1-type" evidence="6">
    <location>
        <begin position="177"/>
        <end position="205"/>
    </location>
</feature>
<keyword evidence="8" id="KW-1185">Reference proteome</keyword>
<keyword evidence="3 5" id="KW-0863">Zinc-finger</keyword>
<reference evidence="7 8" key="1">
    <citation type="submission" date="2024-10" db="EMBL/GenBank/DDBJ databases">
        <title>Updated reference genomes for cyclostephanoid diatoms.</title>
        <authorList>
            <person name="Roberts W.R."/>
            <person name="Alverson A.J."/>
        </authorList>
    </citation>
    <scope>NUCLEOTIDE SEQUENCE [LARGE SCALE GENOMIC DNA]</scope>
    <source>
        <strain evidence="7 8">AJA228-03</strain>
    </source>
</reference>
<dbReference type="PANTHER" id="PTHR12547">
    <property type="entry name" value="CCCH ZINC FINGER/TIS11-RELATED"/>
    <property type="match status" value="1"/>
</dbReference>
<comment type="caution">
    <text evidence="7">The sequence shown here is derived from an EMBL/GenBank/DDBJ whole genome shotgun (WGS) entry which is preliminary data.</text>
</comment>
<evidence type="ECO:0000313" key="8">
    <source>
        <dbReference type="Proteomes" id="UP001530377"/>
    </source>
</evidence>
<sequence length="693" mass="79310">MYRGIQANSEIKEITLDVLVMRARKPRIVLSTAHLDDQDMTPGRYHKQHHHISDTMAPPGRLESKLLSTPEVLFTSFRTSSFSPVDASSTGNGRAIAVCSFITPSKLCSTAPRCSPHSIAYFDQVHGNFCKGQELQSFTPLTSNTSPHHLSRVSNNGSHHVTTANFVHRTSPVPSKKYKTEMCRHMEAGGRCEFGERCTYAHSEQERKLLNPEEERKDDQFQRPCLIMVSTGKCPYGKRCKHLHDPRIINVEHDVVLHEVCAKATKNFSIKPDRLHHHRIASTRQENPIVPQHIWEFFLHSFVLPDSIMTKLSREFKTVYNFICNSKPDTKILHWSEMPPSHCVFNNSIPQALLCELQRLSIVLMMRAGDNHGQHLDFTYEPRHCINGQPCMVLQTRYFYLSSCTNVAEVTEEDYQANSGLFICAHEVTFDSKGKRSCNHSIWFNTTITSCSGSKAKKLSRKDEQEQWHLKNECGIFFVMPINQEFKDAFMAVDLPPYVLMQPVDDLEDGHNLITAVLKHRVASILQSHGFKPQEPPEELIKLGEKYHRLKRLLDRWAWPKTSDTSHFLKNVDQWHQANYRPEGTETAAIWESFVMNISSTSNQWHQANYKPEGTETQAIRESFVMSISSSSTNSKAVTKKRLPVFASMEEEARSPHPGILPQIRFSNAKSHNSDISCAEKTWRELSPWRGWC</sequence>
<evidence type="ECO:0000259" key="6">
    <source>
        <dbReference type="PROSITE" id="PS50103"/>
    </source>
</evidence>
<dbReference type="EMBL" id="JALLPB020000055">
    <property type="protein sequence ID" value="KAL3822759.1"/>
    <property type="molecule type" value="Genomic_DNA"/>
</dbReference>
<accession>A0ABD3SDY2</accession>
<organism evidence="7 8">
    <name type="scientific">Cyclostephanos tholiformis</name>
    <dbReference type="NCBI Taxonomy" id="382380"/>
    <lineage>
        <taxon>Eukaryota</taxon>
        <taxon>Sar</taxon>
        <taxon>Stramenopiles</taxon>
        <taxon>Ochrophyta</taxon>
        <taxon>Bacillariophyta</taxon>
        <taxon>Coscinodiscophyceae</taxon>
        <taxon>Thalassiosirophycidae</taxon>
        <taxon>Stephanodiscales</taxon>
        <taxon>Stephanodiscaceae</taxon>
        <taxon>Cyclostephanos</taxon>
    </lineage>
</organism>
<feature type="domain" description="C3H1-type" evidence="6">
    <location>
        <begin position="219"/>
        <end position="247"/>
    </location>
</feature>
<dbReference type="PANTHER" id="PTHR12547:SF18">
    <property type="entry name" value="PROTEIN TIS11"/>
    <property type="match status" value="1"/>
</dbReference>
<gene>
    <name evidence="7" type="ORF">ACHAXA_009633</name>
</gene>
<evidence type="ECO:0000256" key="5">
    <source>
        <dbReference type="PROSITE-ProRule" id="PRU00723"/>
    </source>
</evidence>
<keyword evidence="1 5" id="KW-0479">Metal-binding</keyword>
<evidence type="ECO:0000313" key="7">
    <source>
        <dbReference type="EMBL" id="KAL3822759.1"/>
    </source>
</evidence>
<dbReference type="Proteomes" id="UP001530377">
    <property type="component" value="Unassembled WGS sequence"/>
</dbReference>
<name>A0ABD3SDY2_9STRA</name>
<dbReference type="InterPro" id="IPR000571">
    <property type="entry name" value="Znf_CCCH"/>
</dbReference>
<keyword evidence="4 5" id="KW-0862">Zinc</keyword>
<evidence type="ECO:0000256" key="2">
    <source>
        <dbReference type="ARBA" id="ARBA00022737"/>
    </source>
</evidence>
<dbReference type="GO" id="GO:0008270">
    <property type="term" value="F:zinc ion binding"/>
    <property type="evidence" value="ECO:0007669"/>
    <property type="project" value="UniProtKB-KW"/>
</dbReference>
<dbReference type="Gene3D" id="4.10.1000.10">
    <property type="entry name" value="Zinc finger, CCCH-type"/>
    <property type="match status" value="1"/>
</dbReference>
<feature type="zinc finger region" description="C3H1-type" evidence="5">
    <location>
        <begin position="219"/>
        <end position="247"/>
    </location>
</feature>
<protein>
    <recommendedName>
        <fullName evidence="6">C3H1-type domain-containing protein</fullName>
    </recommendedName>
</protein>
<dbReference type="PROSITE" id="PS50103">
    <property type="entry name" value="ZF_C3H1"/>
    <property type="match status" value="2"/>
</dbReference>
<dbReference type="Pfam" id="PF00642">
    <property type="entry name" value="zf-CCCH"/>
    <property type="match status" value="1"/>
</dbReference>
<keyword evidence="2" id="KW-0677">Repeat</keyword>
<evidence type="ECO:0000256" key="3">
    <source>
        <dbReference type="ARBA" id="ARBA00022771"/>
    </source>
</evidence>